<accession>A0A7T4AB96</accession>
<organism evidence="1 2">
    <name type="scientific">Aeromonas jandaei</name>
    <dbReference type="NCBI Taxonomy" id="650"/>
    <lineage>
        <taxon>Bacteria</taxon>
        <taxon>Pseudomonadati</taxon>
        <taxon>Pseudomonadota</taxon>
        <taxon>Gammaproteobacteria</taxon>
        <taxon>Aeromonadales</taxon>
        <taxon>Aeromonadaceae</taxon>
        <taxon>Aeromonas</taxon>
    </lineage>
</organism>
<evidence type="ECO:0000313" key="1">
    <source>
        <dbReference type="EMBL" id="QQB20714.1"/>
    </source>
</evidence>
<evidence type="ECO:0000313" key="2">
    <source>
        <dbReference type="Proteomes" id="UP000595481"/>
    </source>
</evidence>
<dbReference type="Proteomes" id="UP000595481">
    <property type="component" value="Chromosome"/>
</dbReference>
<dbReference type="GeneID" id="69550416"/>
<keyword evidence="2" id="KW-1185">Reference proteome</keyword>
<protein>
    <submittedName>
        <fullName evidence="1">Uncharacterized protein</fullName>
    </submittedName>
</protein>
<reference evidence="1 2" key="1">
    <citation type="submission" date="2020-12" db="EMBL/GenBank/DDBJ databases">
        <title>FDA dAtabase for Regulatory Grade micrObial Sequences (FDA-ARGOS): Supporting development and validation of Infectious Disease Dx tests.</title>
        <authorList>
            <person name="Sproer C."/>
            <person name="Gronow S."/>
            <person name="Severitt S."/>
            <person name="Schroder I."/>
            <person name="Tallon L."/>
            <person name="Sadzewicz L."/>
            <person name="Zhao X."/>
            <person name="Boylan J."/>
            <person name="Ott S."/>
            <person name="Bowen H."/>
            <person name="Vavikolanu K."/>
            <person name="Mehta A."/>
            <person name="Aluvathingal J."/>
            <person name="Nadendla S."/>
            <person name="Lowell S."/>
            <person name="Myers T."/>
            <person name="Yan Y."/>
            <person name="Sichtig H."/>
        </authorList>
    </citation>
    <scope>NUCLEOTIDE SEQUENCE [LARGE SCALE GENOMIC DNA]</scope>
    <source>
        <strain evidence="1 2">FDAARGOS_986</strain>
    </source>
</reference>
<proteinExistence type="predicted"/>
<dbReference type="EMBL" id="CP066092">
    <property type="protein sequence ID" value="QQB20714.1"/>
    <property type="molecule type" value="Genomic_DNA"/>
</dbReference>
<dbReference type="RefSeq" id="WP_042032436.1">
    <property type="nucleotide sequence ID" value="NZ_CAWMFX010000046.1"/>
</dbReference>
<gene>
    <name evidence="1" type="ORF">I6H43_04005</name>
</gene>
<sequence>MDEILELLKRISKYREQLEGTTDRITQDVLKHNIEILAKQLSQKMSRTDDEMSDVFVAAGDFGVIPWESFEEYLKATSKTP</sequence>
<name>A0A7T4AB96_AERJA</name>